<dbReference type="OrthoDB" id="41169at10239"/>
<organismHost>
    <name type="scientific">Cafeteria roenbergensis</name>
    <name type="common">Marine flagellate</name>
    <dbReference type="NCBI Taxonomy" id="33653"/>
</organismHost>
<accession>E3T4S4</accession>
<dbReference type="SMART" id="SM00465">
    <property type="entry name" value="GIYc"/>
    <property type="match status" value="1"/>
</dbReference>
<keyword evidence="2" id="KW-0378">Hydrolase</keyword>
<reference evidence="2 3" key="1">
    <citation type="journal article" date="2010" name="Proc. Natl. Acad. Sci. U.S.A.">
        <title>Giant virus with a remarkable complement of genes infects marine zooplankton.</title>
        <authorList>
            <person name="Fischer M.G."/>
            <person name="Allen M.J."/>
            <person name="Wilson W.H."/>
            <person name="Suttle C.A."/>
        </authorList>
    </citation>
    <scope>NUCLEOTIDE SEQUENCE [LARGE SCALE GENOMIC DNA]</scope>
    <source>
        <strain evidence="2 3">BV-PW1</strain>
    </source>
</reference>
<protein>
    <submittedName>
        <fullName evidence="2">Putative GIY-YIG endonuclease</fullName>
    </submittedName>
</protein>
<dbReference type="GeneID" id="9887556"/>
<dbReference type="PROSITE" id="PS50164">
    <property type="entry name" value="GIY_YIG"/>
    <property type="match status" value="1"/>
</dbReference>
<feature type="domain" description="GIY-YIG" evidence="1">
    <location>
        <begin position="1"/>
        <end position="83"/>
    </location>
</feature>
<dbReference type="GO" id="GO:0004519">
    <property type="term" value="F:endonuclease activity"/>
    <property type="evidence" value="ECO:0007669"/>
    <property type="project" value="UniProtKB-KW"/>
</dbReference>
<proteinExistence type="predicted"/>
<sequence length="103" mass="12170">MSYYLYLLYHQNKNRTYLGISNNLKRRWRQHNGEIKGGAKSTTALLSYGKWTPVCISPMKDKSSALSYEIKIKNMRRKAKGNHVILKRINLMEFFNLKIVYIL</sequence>
<dbReference type="PANTHER" id="PTHR20208">
    <property type="entry name" value="STRUCTURE-SPECIFIC ENDONUCLEASE SUBUNIT SLX1"/>
    <property type="match status" value="1"/>
</dbReference>
<evidence type="ECO:0000313" key="3">
    <source>
        <dbReference type="Proteomes" id="UP000029781"/>
    </source>
</evidence>
<dbReference type="Gene3D" id="3.40.1440.10">
    <property type="entry name" value="GIY-YIG endonuclease"/>
    <property type="match status" value="1"/>
</dbReference>
<keyword evidence="2" id="KW-0540">Nuclease</keyword>
<dbReference type="Proteomes" id="UP000029781">
    <property type="component" value="Segment"/>
</dbReference>
<dbReference type="PANTHER" id="PTHR20208:SF13">
    <property type="entry name" value="STRUCTURE-SPECIFIC ENDONUCLEASE SUBUNIT SLX1"/>
    <property type="match status" value="1"/>
</dbReference>
<dbReference type="KEGG" id="vg:9887556"/>
<dbReference type="InterPro" id="IPR000305">
    <property type="entry name" value="GIY-YIG_endonuc"/>
</dbReference>
<dbReference type="InterPro" id="IPR050381">
    <property type="entry name" value="SLX1_endonuclease"/>
</dbReference>
<evidence type="ECO:0000313" key="2">
    <source>
        <dbReference type="EMBL" id="ADO67187.1"/>
    </source>
</evidence>
<evidence type="ECO:0000259" key="1">
    <source>
        <dbReference type="PROSITE" id="PS50164"/>
    </source>
</evidence>
<keyword evidence="3" id="KW-1185">Reference proteome</keyword>
<organism evidence="2 3">
    <name type="scientific">Cafeteria roenbergensis virus (strain BV-PW1)</name>
    <name type="common">CroV</name>
    <dbReference type="NCBI Taxonomy" id="693272"/>
    <lineage>
        <taxon>Viruses</taxon>
        <taxon>Varidnaviria</taxon>
        <taxon>Bamfordvirae</taxon>
        <taxon>Nucleocytoviricota</taxon>
        <taxon>Megaviricetes</taxon>
        <taxon>Imitervirales</taxon>
        <taxon>Mimiviridae</taxon>
        <taxon>Aliimimivirinae</taxon>
        <taxon>Rheavirus</taxon>
        <taxon>Rheavirus sinusmexicani</taxon>
    </lineage>
</organism>
<dbReference type="EMBL" id="GU244497">
    <property type="protein sequence ID" value="ADO67187.1"/>
    <property type="molecule type" value="Genomic_DNA"/>
</dbReference>
<name>E3T4S4_CROVB</name>
<dbReference type="SUPFAM" id="SSF82771">
    <property type="entry name" value="GIY-YIG endonuclease"/>
    <property type="match status" value="1"/>
</dbReference>
<gene>
    <name evidence="2" type="ORF">crov154</name>
</gene>
<dbReference type="Pfam" id="PF01541">
    <property type="entry name" value="GIY-YIG"/>
    <property type="match status" value="1"/>
</dbReference>
<dbReference type="InterPro" id="IPR035901">
    <property type="entry name" value="GIY-YIG_endonuc_sf"/>
</dbReference>
<keyword evidence="2" id="KW-0255">Endonuclease</keyword>
<dbReference type="RefSeq" id="YP_003969786.1">
    <property type="nucleotide sequence ID" value="NC_014637.1"/>
</dbReference>